<name>A0AC34R5W1_9BILA</name>
<evidence type="ECO:0000313" key="1">
    <source>
        <dbReference type="Proteomes" id="UP000887576"/>
    </source>
</evidence>
<sequence>MLRLRFLQRIVLRVSQRLQSSDVASFKKPDKEVASTTSAKTAETLPLPGGPLTEFFDKEDNFGVNELRPKYRPGRSWTVEELRLKSNSDLHKLWYVLLKERNMLLTMEHAYNVRNRGLPNPERKDRVNESMENIEHVVHERNDAYLKLETGEGASPPERTVTSFAGFTYKKQTTEHLLPHEVTEDIEYEEPYLSESAYVMQKLWAEKQHLKAFHKADEERYKNRLKNENFTKYARGDRKTFNCVEQLPK</sequence>
<organism evidence="1 2">
    <name type="scientific">Panagrolaimus sp. JU765</name>
    <dbReference type="NCBI Taxonomy" id="591449"/>
    <lineage>
        <taxon>Eukaryota</taxon>
        <taxon>Metazoa</taxon>
        <taxon>Ecdysozoa</taxon>
        <taxon>Nematoda</taxon>
        <taxon>Chromadorea</taxon>
        <taxon>Rhabditida</taxon>
        <taxon>Tylenchina</taxon>
        <taxon>Panagrolaimomorpha</taxon>
        <taxon>Panagrolaimoidea</taxon>
        <taxon>Panagrolaimidae</taxon>
        <taxon>Panagrolaimus</taxon>
    </lineage>
</organism>
<accession>A0AC34R5W1</accession>
<reference evidence="2" key="1">
    <citation type="submission" date="2025-08" db="UniProtKB">
        <authorList>
            <consortium name="WormBaseParasite"/>
        </authorList>
    </citation>
    <scope>IDENTIFICATION</scope>
</reference>
<dbReference type="WBParaSite" id="JU765_v2.g3831.t1">
    <property type="protein sequence ID" value="JU765_v2.g3831.t1"/>
    <property type="gene ID" value="JU765_v2.g3831"/>
</dbReference>
<protein>
    <submittedName>
        <fullName evidence="2">Large ribosomal subunit protein uL29m</fullName>
    </submittedName>
</protein>
<evidence type="ECO:0000313" key="2">
    <source>
        <dbReference type="WBParaSite" id="JU765_v2.g3831.t1"/>
    </source>
</evidence>
<dbReference type="Proteomes" id="UP000887576">
    <property type="component" value="Unplaced"/>
</dbReference>
<proteinExistence type="predicted"/>